<reference evidence="3" key="1">
    <citation type="submission" date="2021-02" db="EMBL/GenBank/DDBJ databases">
        <authorList>
            <person name="Nowell W R."/>
        </authorList>
    </citation>
    <scope>NUCLEOTIDE SEQUENCE</scope>
</reference>
<dbReference type="PANTHER" id="PTHR20991:SF0">
    <property type="entry name" value="PROTEIN PTHB1"/>
    <property type="match status" value="1"/>
</dbReference>
<dbReference type="AlphaFoldDB" id="A0A8S3H1W9"/>
<proteinExistence type="predicted"/>
<protein>
    <recommendedName>
        <fullName evidence="2">PTHB1 C-terminal helix bundle domain-containing protein</fullName>
    </recommendedName>
</protein>
<evidence type="ECO:0000313" key="3">
    <source>
        <dbReference type="EMBL" id="CAF5174525.1"/>
    </source>
</evidence>
<feature type="domain" description="PTHB1 C-terminal helix bundle" evidence="2">
    <location>
        <begin position="13"/>
        <end position="72"/>
    </location>
</feature>
<feature type="region of interest" description="Disordered" evidence="1">
    <location>
        <begin position="75"/>
        <end position="152"/>
    </location>
</feature>
<dbReference type="Pfam" id="PF23339">
    <property type="entry name" value="PTHB1_CtH"/>
    <property type="match status" value="1"/>
</dbReference>
<evidence type="ECO:0000259" key="2">
    <source>
        <dbReference type="Pfam" id="PF23339"/>
    </source>
</evidence>
<evidence type="ECO:0000313" key="4">
    <source>
        <dbReference type="Proteomes" id="UP000676336"/>
    </source>
</evidence>
<dbReference type="Proteomes" id="UP000676336">
    <property type="component" value="Unassembled WGS sequence"/>
</dbReference>
<dbReference type="EMBL" id="CAJOBI010314504">
    <property type="protein sequence ID" value="CAF5174525.1"/>
    <property type="molecule type" value="Genomic_DNA"/>
</dbReference>
<dbReference type="GO" id="GO:0060271">
    <property type="term" value="P:cilium assembly"/>
    <property type="evidence" value="ECO:0007669"/>
    <property type="project" value="TreeGrafter"/>
</dbReference>
<comment type="caution">
    <text evidence="3">The sequence shown here is derived from an EMBL/GenBank/DDBJ whole genome shotgun (WGS) entry which is preliminary data.</text>
</comment>
<gene>
    <name evidence="3" type="ORF">SMN809_LOCUS67013</name>
</gene>
<feature type="compositionally biased region" description="Polar residues" evidence="1">
    <location>
        <begin position="78"/>
        <end position="101"/>
    </location>
</feature>
<sequence length="152" mass="16811">MISIISQEECLCSEKLGWEETVDAAVNYALRTVLARSKSTEPGSMPSTIGNSTATMDINKLKKRIQTLCERLEKGGSLVSSSSIRETNFSPDSAHSSTSLSTRKEKPIGSNRRRKHDDDEDAEIPNGDHDDAFSMLPSTNARKQYNDEDDDN</sequence>
<name>A0A8S3H1W9_9BILA</name>
<dbReference type="GO" id="GO:0034464">
    <property type="term" value="C:BBSome"/>
    <property type="evidence" value="ECO:0007669"/>
    <property type="project" value="InterPro"/>
</dbReference>
<evidence type="ECO:0000256" key="1">
    <source>
        <dbReference type="SAM" id="MobiDB-lite"/>
    </source>
</evidence>
<dbReference type="InterPro" id="IPR026511">
    <property type="entry name" value="PTHB1"/>
</dbReference>
<dbReference type="InterPro" id="IPR055364">
    <property type="entry name" value="PTHB1_CtH_dom"/>
</dbReference>
<dbReference type="PANTHER" id="PTHR20991">
    <property type="entry name" value="PARATHYROID HORMONE-RESPONSIVE B1 GENE"/>
    <property type="match status" value="1"/>
</dbReference>
<organism evidence="3 4">
    <name type="scientific">Rotaria magnacalcarata</name>
    <dbReference type="NCBI Taxonomy" id="392030"/>
    <lineage>
        <taxon>Eukaryota</taxon>
        <taxon>Metazoa</taxon>
        <taxon>Spiralia</taxon>
        <taxon>Gnathifera</taxon>
        <taxon>Rotifera</taxon>
        <taxon>Eurotatoria</taxon>
        <taxon>Bdelloidea</taxon>
        <taxon>Philodinida</taxon>
        <taxon>Philodinidae</taxon>
        <taxon>Rotaria</taxon>
    </lineage>
</organism>
<accession>A0A8S3H1W9</accession>
<dbReference type="GO" id="GO:0016020">
    <property type="term" value="C:membrane"/>
    <property type="evidence" value="ECO:0007669"/>
    <property type="project" value="TreeGrafter"/>
</dbReference>